<dbReference type="AlphaFoldDB" id="A0A2C9EFK2"/>
<evidence type="ECO:0000313" key="2">
    <source>
        <dbReference type="Proteomes" id="UP000013940"/>
    </source>
</evidence>
<name>A0A2C9EFK2_PSEPH</name>
<dbReference type="KEGG" id="pprc:PFLCHA0_c06320"/>
<evidence type="ECO:0000313" key="1">
    <source>
        <dbReference type="EMBL" id="AGL82431.1"/>
    </source>
</evidence>
<protein>
    <submittedName>
        <fullName evidence="1">Uncharacterized protein</fullName>
    </submittedName>
</protein>
<dbReference type="EMBL" id="CP003190">
    <property type="protein sequence ID" value="AGL82431.1"/>
    <property type="molecule type" value="Genomic_DNA"/>
</dbReference>
<dbReference type="HOGENOM" id="CLU_3047052_0_0_6"/>
<organism evidence="1 2">
    <name type="scientific">Pseudomonas protegens (strain DSM 19095 / LMG 27888 / CFBP 6595 / CHA0)</name>
    <dbReference type="NCBI Taxonomy" id="1124983"/>
    <lineage>
        <taxon>Bacteria</taxon>
        <taxon>Pseudomonadati</taxon>
        <taxon>Pseudomonadota</taxon>
        <taxon>Gammaproteobacteria</taxon>
        <taxon>Pseudomonadales</taxon>
        <taxon>Pseudomonadaceae</taxon>
        <taxon>Pseudomonas</taxon>
    </lineage>
</organism>
<gene>
    <name evidence="1" type="ORF">PFLCHA0_c06320</name>
</gene>
<accession>A0A2C9EFK2</accession>
<dbReference type="Proteomes" id="UP000013940">
    <property type="component" value="Chromosome"/>
</dbReference>
<sequence length="54" mass="5465">MGIALASGCLGGISSCTAPSLVYENQRLGSRLHYCGYDVPLPDLSAPAPGAKAD</sequence>
<proteinExistence type="predicted"/>
<reference evidence="2" key="1">
    <citation type="journal article" date="2014" name="Genome Announc.">
        <title>Full-genome sequence of the plant growth-promoting bacterium Pseudomonas protegens CHA0.</title>
        <authorList>
            <person name="Jousset A."/>
            <person name="Schuldes J."/>
            <person name="Keel C."/>
            <person name="Maurhofer M."/>
            <person name="Daniel R."/>
            <person name="Scheu S."/>
            <person name="Thuermer A."/>
        </authorList>
    </citation>
    <scope>NUCLEOTIDE SEQUENCE [LARGE SCALE GENOMIC DNA]</scope>
    <source>
        <strain evidence="2">DSM 19095 / LMG 27888 / CFBP 6595 / CHA0</strain>
    </source>
</reference>